<dbReference type="GO" id="GO:0006355">
    <property type="term" value="P:regulation of DNA-templated transcription"/>
    <property type="evidence" value="ECO:0007669"/>
    <property type="project" value="InterPro"/>
</dbReference>
<evidence type="ECO:0000256" key="1">
    <source>
        <dbReference type="SAM" id="MobiDB-lite"/>
    </source>
</evidence>
<reference evidence="2" key="1">
    <citation type="submission" date="2023-09" db="UniProtKB">
        <authorList>
            <consortium name="Ensembl"/>
        </authorList>
    </citation>
    <scope>IDENTIFICATION</scope>
</reference>
<dbReference type="GO" id="GO:0005634">
    <property type="term" value="C:nucleus"/>
    <property type="evidence" value="ECO:0007669"/>
    <property type="project" value="TreeGrafter"/>
</dbReference>
<proteinExistence type="predicted"/>
<dbReference type="GO" id="GO:0005737">
    <property type="term" value="C:cytoplasm"/>
    <property type="evidence" value="ECO:0007669"/>
    <property type="project" value="TreeGrafter"/>
</dbReference>
<feature type="compositionally biased region" description="Polar residues" evidence="1">
    <location>
        <begin position="284"/>
        <end position="295"/>
    </location>
</feature>
<dbReference type="Ensembl" id="ENSPNYT00000008794.1">
    <property type="protein sequence ID" value="ENSPNYP00000008588.1"/>
    <property type="gene ID" value="ENSPNYG00000006564.1"/>
</dbReference>
<dbReference type="STRING" id="303518.ENSPNYP00000008588"/>
<accession>A0A3B4FF49</accession>
<evidence type="ECO:0000313" key="2">
    <source>
        <dbReference type="Ensembl" id="ENSPNYP00000008588.1"/>
    </source>
</evidence>
<feature type="region of interest" description="Disordered" evidence="1">
    <location>
        <begin position="64"/>
        <end position="90"/>
    </location>
</feature>
<dbReference type="PANTHER" id="PTHR47282:SF1">
    <property type="entry name" value="PGC-1 AND ERR-INDUCED REGULATOR IN MUSCLE PROTEIN 1"/>
    <property type="match status" value="1"/>
</dbReference>
<protein>
    <recommendedName>
        <fullName evidence="3">PGC-1 and ERR-induced regulator in muscle protein 1</fullName>
    </recommendedName>
</protein>
<dbReference type="AlphaFoldDB" id="A0A3B4FF49"/>
<sequence length="763" mass="83178">MEEFEYSVEICDRDWERFFAECEECNLLPPSLAGLEDSGMSDIDDTGSVLAVRAQRVDLTAGFSETDRPIDGPPHFEGLHSVTSPENEQNLTSAVEVKAVTHSLLSSSESNATSVEVGQNDRQPAAKSVLAVAAGNSGGDEPTLCPSEAEPQQQLEKEFHNTDQYSGTMANTNYSPPTASTLKGLLTKPLQLKTSACKVISAQFTSDSFNPSPDESFLSKSSPCIGVNTERPLEVHTKLDISEKSTETLAASQITSKSRAGTKSPVSEDVLTSLSDITNVSSCGTLNTESRSNGNIRDMPASFCSSVSEQESGGHGGKKGDEKSGLKSPDSVCELLGKAEDAILVPEAECKPERVLNPVFAMSSFWSEMEKLTINDILGLRMISKAAPPSSLPPLQENEEMADSGFFTQIDESTPEQTTEDASGFPDAVESCFNPNSAANFSPSRSVLWESESAHVSQSADIYPENVMLTSVSDTSRPFLSEKAEKSLRKISKNISVHNLRALESESFSYMQKCETLQTVDEGESQKAEYVLPKQDKGTDPLPFSLTDSYSISLIDIFQYFFGGKQTAPSQPAADNLTTFYNDGNSVPETYDHFFSEFDTENFFYPLIATEDETKDKPIYIYTYILLEMILSAGVSRFTGALCESRGRPNLVGFYLQQFHSCVLHLHEQLTQNTQNISVFEGLDAPFLPLKQSDMCLVCIAFASWVLKTANPQVGDAWKAVLLANVSALSAIRYLRKYVKAEAAGCETKLHRRALPAPSPLGL</sequence>
<name>A0A3B4FF49_9CICH</name>
<dbReference type="GO" id="GO:0014850">
    <property type="term" value="P:response to muscle activity"/>
    <property type="evidence" value="ECO:0007669"/>
    <property type="project" value="TreeGrafter"/>
</dbReference>
<feature type="region of interest" description="Disordered" evidence="1">
    <location>
        <begin position="284"/>
        <end position="328"/>
    </location>
</feature>
<evidence type="ECO:0008006" key="3">
    <source>
        <dbReference type="Google" id="ProtNLM"/>
    </source>
</evidence>
<dbReference type="GeneTree" id="ENSGT01140000282610"/>
<feature type="compositionally biased region" description="Polar residues" evidence="1">
    <location>
        <begin position="81"/>
        <end position="90"/>
    </location>
</feature>
<organism evidence="2">
    <name type="scientific">Pundamilia nyererei</name>
    <dbReference type="NCBI Taxonomy" id="303518"/>
    <lineage>
        <taxon>Eukaryota</taxon>
        <taxon>Metazoa</taxon>
        <taxon>Chordata</taxon>
        <taxon>Craniata</taxon>
        <taxon>Vertebrata</taxon>
        <taxon>Euteleostomi</taxon>
        <taxon>Actinopterygii</taxon>
        <taxon>Neopterygii</taxon>
        <taxon>Teleostei</taxon>
        <taxon>Neoteleostei</taxon>
        <taxon>Acanthomorphata</taxon>
        <taxon>Ovalentaria</taxon>
        <taxon>Cichlomorphae</taxon>
        <taxon>Cichliformes</taxon>
        <taxon>Cichlidae</taxon>
        <taxon>African cichlids</taxon>
        <taxon>Pseudocrenilabrinae</taxon>
        <taxon>Haplochromini</taxon>
        <taxon>Pundamilia</taxon>
    </lineage>
</organism>
<dbReference type="PANTHER" id="PTHR47282">
    <property type="entry name" value="PGC-1 AND ERR-INDUCED REGULATOR IN MUSCLE PROTEIN 1"/>
    <property type="match status" value="1"/>
</dbReference>
<dbReference type="InterPro" id="IPR043442">
    <property type="entry name" value="Perm1"/>
</dbReference>